<reference evidence="2 5" key="4">
    <citation type="submission" date="2019-12" db="EMBL/GenBank/DDBJ databases">
        <title>Multi-Generational Helicobacter saguini Isolates.</title>
        <authorList>
            <person name="Mannion A."/>
            <person name="Shen Z."/>
            <person name="Fox J.G."/>
        </authorList>
    </citation>
    <scope>NUCLEOTIDE SEQUENCE [LARGE SCALE GENOMIC DNA]</scope>
    <source>
        <strain evidence="2">16-048</strain>
        <strain evidence="5">16-048 (F4)</strain>
    </source>
</reference>
<evidence type="ECO:0000313" key="4">
    <source>
        <dbReference type="Proteomes" id="UP000029714"/>
    </source>
</evidence>
<dbReference type="EMBL" id="QBIU01000001">
    <property type="protein sequence ID" value="MWV69235.1"/>
    <property type="molecule type" value="Genomic_DNA"/>
</dbReference>
<keyword evidence="1" id="KW-0472">Membrane</keyword>
<evidence type="ECO:0000256" key="1">
    <source>
        <dbReference type="SAM" id="Phobius"/>
    </source>
</evidence>
<feature type="transmembrane region" description="Helical" evidence="1">
    <location>
        <begin position="12"/>
        <end position="27"/>
    </location>
</feature>
<dbReference type="Proteomes" id="UP000477070">
    <property type="component" value="Unassembled WGS sequence"/>
</dbReference>
<reference evidence="3 4" key="2">
    <citation type="journal article" date="2016" name="Infect. Immun.">
        <title>Helicobacter saguini, a Novel Helicobacter Isolated from Cotton-Top Tamarins with Ulcerative Colitis, Has Proinflammatory Properties and Induces Typhlocolitis and Dysplasia in Gnotobiotic IL-10-/- Mice.</title>
        <authorList>
            <person name="Shen Z."/>
            <person name="Mannion A."/>
            <person name="Whary M.T."/>
            <person name="Muthupalani S."/>
            <person name="Sheh A."/>
            <person name="Feng Y."/>
            <person name="Gong G."/>
            <person name="Vandamme P."/>
            <person name="Holcombe H.R."/>
            <person name="Paster B.J."/>
            <person name="Fox J.G."/>
        </authorList>
    </citation>
    <scope>NUCLEOTIDE SEQUENCE [LARGE SCALE GENOMIC DNA]</scope>
    <source>
        <strain evidence="3 4">MIT 97-6194</strain>
    </source>
</reference>
<accession>A0A347VUB0</accession>
<sequence>MFSKSYKKSKVNHNIYFIFFAIAYLIYTSLSDIYPLLPPLVGVLFLIFHKHYNDRNHYVSILVLLCVFYYEFDKSLIFGIMPLVFFVTHLLVANSLESAMELNWLFIVIYVALLYLLYVAGMILSNILFKTNVLDFSLIYVYYAVFDCALALLYYFLFMRV</sequence>
<feature type="transmembrane region" description="Helical" evidence="1">
    <location>
        <begin position="104"/>
        <end position="128"/>
    </location>
</feature>
<reference evidence="3" key="3">
    <citation type="submission" date="2018-04" db="EMBL/GenBank/DDBJ databases">
        <authorList>
            <person name="Sheh A."/>
            <person name="Shen Z."/>
            <person name="Mannion A.J."/>
            <person name="Fox J.G."/>
        </authorList>
    </citation>
    <scope>NUCLEOTIDE SEQUENCE</scope>
    <source>
        <strain evidence="3">MIT 97-6194</strain>
    </source>
</reference>
<reference evidence="3 4" key="1">
    <citation type="journal article" date="2014" name="Genome Announc.">
        <title>Draft genome sequences of eight enterohepatic helicobacter species isolated from both laboratory and wild rodents.</title>
        <authorList>
            <person name="Sheh A."/>
            <person name="Shen Z."/>
            <person name="Fox J.G."/>
        </authorList>
    </citation>
    <scope>NUCLEOTIDE SEQUENCE [LARGE SCALE GENOMIC DNA]</scope>
    <source>
        <strain evidence="3 4">MIT 97-6194</strain>
    </source>
</reference>
<keyword evidence="1" id="KW-0812">Transmembrane</keyword>
<name>A0A347VUB0_9HELI</name>
<evidence type="ECO:0000313" key="5">
    <source>
        <dbReference type="Proteomes" id="UP000477070"/>
    </source>
</evidence>
<keyword evidence="4" id="KW-1185">Reference proteome</keyword>
<feature type="transmembrane region" description="Helical" evidence="1">
    <location>
        <begin position="55"/>
        <end position="70"/>
    </location>
</feature>
<evidence type="ECO:0000313" key="2">
    <source>
        <dbReference type="EMBL" id="MWV69235.1"/>
    </source>
</evidence>
<organism evidence="3 4">
    <name type="scientific">Helicobacter saguini</name>
    <dbReference type="NCBI Taxonomy" id="1548018"/>
    <lineage>
        <taxon>Bacteria</taxon>
        <taxon>Pseudomonadati</taxon>
        <taxon>Campylobacterota</taxon>
        <taxon>Epsilonproteobacteria</taxon>
        <taxon>Campylobacterales</taxon>
        <taxon>Helicobacteraceae</taxon>
        <taxon>Helicobacter</taxon>
    </lineage>
</organism>
<evidence type="ECO:0000313" key="3">
    <source>
        <dbReference type="EMBL" id="TLD93315.1"/>
    </source>
</evidence>
<dbReference type="OrthoDB" id="5329587at2"/>
<dbReference type="Proteomes" id="UP000029714">
    <property type="component" value="Unassembled WGS sequence"/>
</dbReference>
<dbReference type="AlphaFoldDB" id="A0A347VUB0"/>
<feature type="transmembrane region" description="Helical" evidence="1">
    <location>
        <begin position="140"/>
        <end position="158"/>
    </location>
</feature>
<comment type="caution">
    <text evidence="3">The sequence shown here is derived from an EMBL/GenBank/DDBJ whole genome shotgun (WGS) entry which is preliminary data.</text>
</comment>
<protein>
    <submittedName>
        <fullName evidence="3">Uncharacterized protein</fullName>
    </submittedName>
</protein>
<feature type="transmembrane region" description="Helical" evidence="1">
    <location>
        <begin position="76"/>
        <end position="92"/>
    </location>
</feature>
<dbReference type="RefSeq" id="WP_034574933.1">
    <property type="nucleotide sequence ID" value="NZ_JRMP02000014.1"/>
</dbReference>
<dbReference type="EMBL" id="JRMP02000014">
    <property type="protein sequence ID" value="TLD93315.1"/>
    <property type="molecule type" value="Genomic_DNA"/>
</dbReference>
<keyword evidence="1" id="KW-1133">Transmembrane helix</keyword>
<gene>
    <name evidence="2" type="ORF">DCO61_04215</name>
    <name evidence="3" type="ORF">LS64_008740</name>
</gene>
<proteinExistence type="predicted"/>